<reference evidence="13" key="1">
    <citation type="submission" date="2016-10" db="EMBL/GenBank/DDBJ databases">
        <authorList>
            <person name="Varghese N."/>
            <person name="Submissions S."/>
        </authorList>
    </citation>
    <scope>NUCLEOTIDE SEQUENCE [LARGE SCALE GENOMIC DNA]</scope>
    <source>
        <strain evidence="13">CGMCC 1.7062</strain>
    </source>
</reference>
<dbReference type="RefSeq" id="WP_103878946.1">
    <property type="nucleotide sequence ID" value="NZ_FNVG01000002.1"/>
</dbReference>
<comment type="function">
    <text evidence="8">Part of the tripartite ATP-independent periplasmic (TRAP) transport system.</text>
</comment>
<feature type="transmembrane region" description="Helical" evidence="9">
    <location>
        <begin position="387"/>
        <end position="414"/>
    </location>
</feature>
<evidence type="ECO:0000256" key="7">
    <source>
        <dbReference type="ARBA" id="ARBA00023136"/>
    </source>
</evidence>
<organism evidence="12 13">
    <name type="scientific">Vibrio hangzhouensis</name>
    <dbReference type="NCBI Taxonomy" id="462991"/>
    <lineage>
        <taxon>Bacteria</taxon>
        <taxon>Pseudomonadati</taxon>
        <taxon>Pseudomonadota</taxon>
        <taxon>Gammaproteobacteria</taxon>
        <taxon>Vibrionales</taxon>
        <taxon>Vibrionaceae</taxon>
        <taxon>Vibrio</taxon>
    </lineage>
</organism>
<dbReference type="OrthoDB" id="9796052at2"/>
<feature type="transmembrane region" description="Helical" evidence="9">
    <location>
        <begin position="489"/>
        <end position="513"/>
    </location>
</feature>
<keyword evidence="7 9" id="KW-0472">Membrane</keyword>
<accession>A0A1H5TQT1</accession>
<dbReference type="Proteomes" id="UP000236721">
    <property type="component" value="Unassembled WGS sequence"/>
</dbReference>
<evidence type="ECO:0000259" key="11">
    <source>
        <dbReference type="Pfam" id="PF06808"/>
    </source>
</evidence>
<feature type="transmembrane region" description="Helical" evidence="9">
    <location>
        <begin position="221"/>
        <end position="249"/>
    </location>
</feature>
<name>A0A1H5TQT1_9VIBR</name>
<dbReference type="PANTHER" id="PTHR33362">
    <property type="entry name" value="SIALIC ACID TRAP TRANSPORTER PERMEASE PROTEIN SIAT-RELATED"/>
    <property type="match status" value="1"/>
</dbReference>
<keyword evidence="5 9" id="KW-0812">Transmembrane</keyword>
<dbReference type="InterPro" id="IPR010656">
    <property type="entry name" value="DctM"/>
</dbReference>
<dbReference type="AlphaFoldDB" id="A0A1H5TQT1"/>
<feature type="transmembrane region" description="Helical" evidence="9">
    <location>
        <begin position="459"/>
        <end position="477"/>
    </location>
</feature>
<dbReference type="NCBIfam" id="TIGR00786">
    <property type="entry name" value="dctM"/>
    <property type="match status" value="1"/>
</dbReference>
<evidence type="ECO:0000256" key="4">
    <source>
        <dbReference type="ARBA" id="ARBA00022519"/>
    </source>
</evidence>
<evidence type="ECO:0000256" key="8">
    <source>
        <dbReference type="RuleBase" id="RU369079"/>
    </source>
</evidence>
<comment type="subcellular location">
    <subcellularLocation>
        <location evidence="1 8">Cell inner membrane</location>
        <topology evidence="1 8">Multi-pass membrane protein</topology>
    </subcellularLocation>
</comment>
<feature type="domain" description="Tripartite ATP-independent periplasmic transporters DctQ component" evidence="10">
    <location>
        <begin position="46"/>
        <end position="174"/>
    </location>
</feature>
<feature type="transmembrane region" description="Helical" evidence="9">
    <location>
        <begin position="270"/>
        <end position="288"/>
    </location>
</feature>
<keyword evidence="2 8" id="KW-0813">Transport</keyword>
<evidence type="ECO:0000313" key="13">
    <source>
        <dbReference type="Proteomes" id="UP000236721"/>
    </source>
</evidence>
<sequence length="648" mass="70932">MREKLMRLNDNPNESALARIERALYQLCHVCEVALSKTVTVILGIMSVLIVYQVFTRYVLNDPSGLSQEMLIYLMIWLSFIGSSICFSKGFHLSLPIIYDALSERHQKWLTIFSALLIVLLAAIIIYGGYNAMQKNAAFTSPMLQISMSVLQSILVISGVFFVLMQLKRVIELVGLNRSTVITAAVMIAIGLCSYWMWGALQQTQWYEYLVDEHLEVTSTVLLFSAFFFLLAMNIPISVGLAFSGLWVLSLQIDADVLMVTASEKLFGGLESFGFLALPFFILAGNIMNQGGIARRLIDLAMLLGRRIPGSLWQANVLSNMLFGCLSSSGIAASTAIGGIISPMAKEKGYDMPISTAINAASAPTGMMIPPTGIFIIYSMITGGSASIAAMFLAGYLPGIMMGLSVMIVAYFYAKKLKYPVDNTHYHWKQIALTVWKTLPSLTMIFVIIGGILSGVFTAIEAGGIAVLYSLVLSFAYRTMNLKTLPKVLFDSALTSSVILFLIACSGLMSWSMTFASIPDAIGEILIGVTENKLLLLLLMNLTLLAVGIFMDMAPALLIFTPIFYPVAMMLGIDPVQFGVVIVYNLCMGLITPPVGTVLFVSCSVTGEKITNIIKPLLPIFALQFIGLMLITYFPFFTMYLPELFGVN</sequence>
<feature type="transmembrane region" description="Helical" evidence="9">
    <location>
        <begin position="150"/>
        <end position="167"/>
    </location>
</feature>
<gene>
    <name evidence="12" type="ORF">SAMN04488244_102352</name>
</gene>
<feature type="transmembrane region" description="Helical" evidence="9">
    <location>
        <begin position="435"/>
        <end position="453"/>
    </location>
</feature>
<evidence type="ECO:0000256" key="6">
    <source>
        <dbReference type="ARBA" id="ARBA00022989"/>
    </source>
</evidence>
<dbReference type="InterPro" id="IPR055348">
    <property type="entry name" value="DctQ"/>
</dbReference>
<dbReference type="EMBL" id="FNVG01000002">
    <property type="protein sequence ID" value="SEF65136.1"/>
    <property type="molecule type" value="Genomic_DNA"/>
</dbReference>
<evidence type="ECO:0000256" key="1">
    <source>
        <dbReference type="ARBA" id="ARBA00004429"/>
    </source>
</evidence>
<feature type="domain" description="TRAP C4-dicarboxylate transport system permease DctM subunit" evidence="11">
    <location>
        <begin position="226"/>
        <end position="635"/>
    </location>
</feature>
<keyword evidence="6 9" id="KW-1133">Transmembrane helix</keyword>
<dbReference type="GO" id="GO:0005886">
    <property type="term" value="C:plasma membrane"/>
    <property type="evidence" value="ECO:0007669"/>
    <property type="project" value="UniProtKB-SubCell"/>
</dbReference>
<keyword evidence="13" id="KW-1185">Reference proteome</keyword>
<keyword evidence="3" id="KW-1003">Cell membrane</keyword>
<feature type="transmembrane region" description="Helical" evidence="9">
    <location>
        <begin position="533"/>
        <end position="550"/>
    </location>
</feature>
<feature type="transmembrane region" description="Helical" evidence="9">
    <location>
        <begin position="179"/>
        <end position="201"/>
    </location>
</feature>
<evidence type="ECO:0000256" key="5">
    <source>
        <dbReference type="ARBA" id="ARBA00022692"/>
    </source>
</evidence>
<dbReference type="Pfam" id="PF04290">
    <property type="entry name" value="DctQ"/>
    <property type="match status" value="1"/>
</dbReference>
<dbReference type="Pfam" id="PF06808">
    <property type="entry name" value="DctM"/>
    <property type="match status" value="1"/>
</dbReference>
<evidence type="ECO:0000313" key="12">
    <source>
        <dbReference type="EMBL" id="SEF65136.1"/>
    </source>
</evidence>
<evidence type="ECO:0000256" key="2">
    <source>
        <dbReference type="ARBA" id="ARBA00022448"/>
    </source>
</evidence>
<dbReference type="GO" id="GO:0022857">
    <property type="term" value="F:transmembrane transporter activity"/>
    <property type="evidence" value="ECO:0007669"/>
    <property type="project" value="UniProtKB-UniRule"/>
</dbReference>
<evidence type="ECO:0000256" key="3">
    <source>
        <dbReference type="ARBA" id="ARBA00022475"/>
    </source>
</evidence>
<evidence type="ECO:0000256" key="9">
    <source>
        <dbReference type="SAM" id="Phobius"/>
    </source>
</evidence>
<feature type="transmembrane region" description="Helical" evidence="9">
    <location>
        <begin position="582"/>
        <end position="605"/>
    </location>
</feature>
<feature type="transmembrane region" description="Helical" evidence="9">
    <location>
        <begin position="357"/>
        <end position="381"/>
    </location>
</feature>
<feature type="transmembrane region" description="Helical" evidence="9">
    <location>
        <begin position="109"/>
        <end position="130"/>
    </location>
</feature>
<dbReference type="InterPro" id="IPR004681">
    <property type="entry name" value="TRAP_DctM"/>
</dbReference>
<feature type="transmembrane region" description="Helical" evidence="9">
    <location>
        <begin position="321"/>
        <end position="345"/>
    </location>
</feature>
<keyword evidence="4 8" id="KW-0997">Cell inner membrane</keyword>
<protein>
    <submittedName>
        <fullName evidence="12">TRAP transporter, DctM subunit</fullName>
    </submittedName>
</protein>
<dbReference type="PANTHER" id="PTHR33362:SF2">
    <property type="entry name" value="TRAP TRANSPORTER LARGE PERMEASE PROTEIN"/>
    <property type="match status" value="1"/>
</dbReference>
<feature type="transmembrane region" description="Helical" evidence="9">
    <location>
        <begin position="34"/>
        <end position="55"/>
    </location>
</feature>
<feature type="transmembrane region" description="Helical" evidence="9">
    <location>
        <begin position="617"/>
        <end position="641"/>
    </location>
</feature>
<feature type="transmembrane region" description="Helical" evidence="9">
    <location>
        <begin position="557"/>
        <end position="576"/>
    </location>
</feature>
<proteinExistence type="predicted"/>
<evidence type="ECO:0000259" key="10">
    <source>
        <dbReference type="Pfam" id="PF04290"/>
    </source>
</evidence>
<feature type="transmembrane region" description="Helical" evidence="9">
    <location>
        <begin position="70"/>
        <end position="88"/>
    </location>
</feature>